<organism evidence="2 3">
    <name type="scientific">Aphanomyces astaci</name>
    <name type="common">Crayfish plague agent</name>
    <dbReference type="NCBI Taxonomy" id="112090"/>
    <lineage>
        <taxon>Eukaryota</taxon>
        <taxon>Sar</taxon>
        <taxon>Stramenopiles</taxon>
        <taxon>Oomycota</taxon>
        <taxon>Saprolegniomycetes</taxon>
        <taxon>Saprolegniales</taxon>
        <taxon>Verrucalvaceae</taxon>
        <taxon>Aphanomyces</taxon>
    </lineage>
</organism>
<comment type="caution">
    <text evidence="2">The sequence shown here is derived from an EMBL/GenBank/DDBJ whole genome shotgun (WGS) entry which is preliminary data.</text>
</comment>
<dbReference type="VEuPathDB" id="FungiDB:H257_03054"/>
<dbReference type="Pfam" id="PF08711">
    <property type="entry name" value="Med26"/>
    <property type="match status" value="1"/>
</dbReference>
<gene>
    <name evidence="2" type="ORF">DYB25_006296</name>
</gene>
<evidence type="ECO:0000259" key="1">
    <source>
        <dbReference type="Pfam" id="PF08711"/>
    </source>
</evidence>
<dbReference type="Proteomes" id="UP000266239">
    <property type="component" value="Unassembled WGS sequence"/>
</dbReference>
<name>A0A397BDM3_APHAT</name>
<dbReference type="InterPro" id="IPR017923">
    <property type="entry name" value="TFIIS_N"/>
</dbReference>
<dbReference type="InterPro" id="IPR035441">
    <property type="entry name" value="TFIIS/LEDGF_dom_sf"/>
</dbReference>
<evidence type="ECO:0000313" key="3">
    <source>
        <dbReference type="Proteomes" id="UP000266239"/>
    </source>
</evidence>
<proteinExistence type="predicted"/>
<feature type="domain" description="TFIIS N-terminal" evidence="1">
    <location>
        <begin position="57"/>
        <end position="91"/>
    </location>
</feature>
<accession>A0A397BDM3</accession>
<reference evidence="2 3" key="1">
    <citation type="submission" date="2018-08" db="EMBL/GenBank/DDBJ databases">
        <title>Aphanomyces genome sequencing and annotation.</title>
        <authorList>
            <person name="Minardi D."/>
            <person name="Oidtmann B."/>
            <person name="Van Der Giezen M."/>
            <person name="Studholme D.J."/>
        </authorList>
    </citation>
    <scope>NUCLEOTIDE SEQUENCE [LARGE SCALE GENOMIC DNA]</scope>
    <source>
        <strain evidence="2 3">Yx</strain>
    </source>
</reference>
<protein>
    <recommendedName>
        <fullName evidence="1">TFIIS N-terminal domain-containing protein</fullName>
    </recommendedName>
</protein>
<dbReference type="SUPFAM" id="SSF47676">
    <property type="entry name" value="Conserved domain common to transcription factors TFIIS, elongin A, CRSP70"/>
    <property type="match status" value="1"/>
</dbReference>
<dbReference type="Gene3D" id="1.20.930.10">
    <property type="entry name" value="Conserved domain common to transcription factors TFIIS, elongin A, CRSP70"/>
    <property type="match status" value="1"/>
</dbReference>
<evidence type="ECO:0000313" key="2">
    <source>
        <dbReference type="EMBL" id="RHY16848.1"/>
    </source>
</evidence>
<sequence>MDRFLKSAAEDNTNTVKPNGRLRQTRIEHGSKVEVVEEIMQLSQVMNTSEERELPLLLRELDGRFISLELLEQTDIGKALVQLYRRTESDTVQWSYSRSDGHFPVHFHEGIA</sequence>
<dbReference type="AlphaFoldDB" id="A0A397BDM3"/>
<dbReference type="EMBL" id="QUTA01005176">
    <property type="protein sequence ID" value="RHY16848.1"/>
    <property type="molecule type" value="Genomic_DNA"/>
</dbReference>